<proteinExistence type="predicted"/>
<name>A0A5C7B263_9BACT</name>
<evidence type="ECO:0000313" key="2">
    <source>
        <dbReference type="Proteomes" id="UP000321935"/>
    </source>
</evidence>
<organism evidence="1 2">
    <name type="scientific">Algoriphagus aquimarinus</name>
    <dbReference type="NCBI Taxonomy" id="237018"/>
    <lineage>
        <taxon>Bacteria</taxon>
        <taxon>Pseudomonadati</taxon>
        <taxon>Bacteroidota</taxon>
        <taxon>Cytophagia</taxon>
        <taxon>Cytophagales</taxon>
        <taxon>Cyclobacteriaceae</taxon>
        <taxon>Algoriphagus</taxon>
    </lineage>
</organism>
<gene>
    <name evidence="1" type="ORF">ESV85_00440</name>
</gene>
<protein>
    <submittedName>
        <fullName evidence="1">Uncharacterized protein</fullName>
    </submittedName>
</protein>
<dbReference type="Proteomes" id="UP000321935">
    <property type="component" value="Unassembled WGS sequence"/>
</dbReference>
<evidence type="ECO:0000313" key="1">
    <source>
        <dbReference type="EMBL" id="TXE14063.1"/>
    </source>
</evidence>
<accession>A0A5C7B263</accession>
<dbReference type="AlphaFoldDB" id="A0A5C7B263"/>
<sequence>MNLQTRKLKMIEIIVEMDEKAIQKFESYFNKILDDSISIQEYDKELEDAVGEMERGEYLEHKSAIKKNQDWR</sequence>
<comment type="caution">
    <text evidence="1">The sequence shown here is derived from an EMBL/GenBank/DDBJ whole genome shotgun (WGS) entry which is preliminary data.</text>
</comment>
<dbReference type="RefSeq" id="WP_146914324.1">
    <property type="nucleotide sequence ID" value="NZ_VORW01000001.1"/>
</dbReference>
<reference evidence="1 2" key="1">
    <citation type="submission" date="2019-08" db="EMBL/GenBank/DDBJ databases">
        <title>Genomes sequence of Algoriphagus aquimarinus ACAM450.</title>
        <authorList>
            <person name="Bowman J.P."/>
        </authorList>
    </citation>
    <scope>NUCLEOTIDE SEQUENCE [LARGE SCALE GENOMIC DNA]</scope>
    <source>
        <strain evidence="1 2">ACAM 450</strain>
    </source>
</reference>
<dbReference type="EMBL" id="VORW01000001">
    <property type="protein sequence ID" value="TXE14063.1"/>
    <property type="molecule type" value="Genomic_DNA"/>
</dbReference>